<evidence type="ECO:0000256" key="5">
    <source>
        <dbReference type="SAM" id="MobiDB-lite"/>
    </source>
</evidence>
<dbReference type="SUPFAM" id="SSF48452">
    <property type="entry name" value="TPR-like"/>
    <property type="match status" value="5"/>
</dbReference>
<dbReference type="InterPro" id="IPR019734">
    <property type="entry name" value="TPR_rpt"/>
</dbReference>
<feature type="signal peptide" evidence="6">
    <location>
        <begin position="1"/>
        <end position="19"/>
    </location>
</feature>
<keyword evidence="1" id="KW-0677">Repeat</keyword>
<dbReference type="EMBL" id="NKXO01000024">
    <property type="protein sequence ID" value="PKQ68563.1"/>
    <property type="molecule type" value="Genomic_DNA"/>
</dbReference>
<dbReference type="Proteomes" id="UP000233387">
    <property type="component" value="Unassembled WGS sequence"/>
</dbReference>
<evidence type="ECO:0000313" key="9">
    <source>
        <dbReference type="Proteomes" id="UP000233387"/>
    </source>
</evidence>
<dbReference type="OrthoDB" id="9771112at2"/>
<dbReference type="InterPro" id="IPR011990">
    <property type="entry name" value="TPR-like_helical_dom_sf"/>
</dbReference>
<proteinExistence type="predicted"/>
<feature type="coiled-coil region" evidence="4">
    <location>
        <begin position="969"/>
        <end position="996"/>
    </location>
</feature>
<feature type="repeat" description="TPR" evidence="3">
    <location>
        <begin position="664"/>
        <end position="697"/>
    </location>
</feature>
<evidence type="ECO:0000256" key="1">
    <source>
        <dbReference type="ARBA" id="ARBA00022737"/>
    </source>
</evidence>
<gene>
    <name evidence="8" type="ORF">Rain11_1630</name>
</gene>
<dbReference type="Pfam" id="PF13424">
    <property type="entry name" value="TPR_12"/>
    <property type="match status" value="8"/>
</dbReference>
<keyword evidence="4" id="KW-0175">Coiled coil</keyword>
<dbReference type="InterPro" id="IPR024983">
    <property type="entry name" value="CHAT_dom"/>
</dbReference>
<keyword evidence="2 3" id="KW-0802">TPR repeat</keyword>
<evidence type="ECO:0000259" key="7">
    <source>
        <dbReference type="Pfam" id="PF12770"/>
    </source>
</evidence>
<feature type="repeat" description="TPR" evidence="3">
    <location>
        <begin position="790"/>
        <end position="823"/>
    </location>
</feature>
<keyword evidence="9" id="KW-1185">Reference proteome</keyword>
<evidence type="ECO:0000313" key="8">
    <source>
        <dbReference type="EMBL" id="PKQ68563.1"/>
    </source>
</evidence>
<dbReference type="SMART" id="SM00028">
    <property type="entry name" value="TPR"/>
    <property type="match status" value="16"/>
</dbReference>
<feature type="compositionally biased region" description="Polar residues" evidence="5">
    <location>
        <begin position="144"/>
        <end position="159"/>
    </location>
</feature>
<name>A0A2N3IEA8_9BACT</name>
<dbReference type="Pfam" id="PF12770">
    <property type="entry name" value="CHAT"/>
    <property type="match status" value="1"/>
</dbReference>
<accession>A0A2N3IEA8</accession>
<organism evidence="8 9">
    <name type="scientific">Raineya orbicola</name>
    <dbReference type="NCBI Taxonomy" id="2016530"/>
    <lineage>
        <taxon>Bacteria</taxon>
        <taxon>Pseudomonadati</taxon>
        <taxon>Bacteroidota</taxon>
        <taxon>Cytophagia</taxon>
        <taxon>Cytophagales</taxon>
        <taxon>Raineyaceae</taxon>
        <taxon>Raineya</taxon>
    </lineage>
</organism>
<evidence type="ECO:0000256" key="6">
    <source>
        <dbReference type="SAM" id="SignalP"/>
    </source>
</evidence>
<sequence length="1406" mass="160545">MKKLLSLMILVILRLHLHAQPLHKIQEQFGDLYQKMAQEGKNKNYAQACAFGSEAESLAEKALEGNQEKIASFYYNLAGFCAAAGEVEKAEKAYKQCLAIRKKALGVQHPDYIKTVDKLAQFYTQTNRQAEADKLLAQLKKEQNTSNPQISNSSTQQGAESPEFAKTLTNQALTQIKARNFKEAEKNLSKAIAIYQKNNLQNTDFATASDAFGIVLVSLKGDYKDATSYFENAYNIRKKELGENHQLTQETAFNLAVCYTQTRQYPKAQTLFESILQSFEKNNQQNSPKYQETLISLAGLYLDSKDITKAEPLLLKAYQIEQKNSQKSPQYVDLINDLARLEFIRKNYHIAENYYRNAIEHYTATKNQNTLEYATALTNLGNILKEQNKNIESEKTYQQAQQLLKGLKQEKSPEFLEISMHLAELLSKRGENEKAIKAYQQILPQLKELVGENHPYYWKSLANVADCYASLRKYKEARPYYEQLINNTAAQSSPNYPIWLINLGGFYYETGKYQESEKLFIQALQSYESQMQGAEVDYIETLEIVANLYKNQGRFTEAEKLYSKAIDFCKKQFGEKHFAFTTLQNNLAKLYKSLGRYDDAEKIYKQSLARFTKVDENSVAYAQLLNDYAVLYSDAGKFKEAEPYFQTALSIFQKQIGEKSAEYANALQNYGNLQRKMGRFSEAINNFQKCLNIRKEVLGELHPDYAVTLNALATLYKKAGNFEKAEPLYQEALNIRKSLLGEENPEYATSLDNLANFYQSTQQNAKAEPLYKRSLEIRKKIFGANHPIIAASMNNLAVLYTSNKQFAQAEQFYKDALAILKTNLSDKHPNYLATLNNFCMLLQEQGKFPAAIPLFQQLTQNTLSLIQKNFSTLSENEKRQFWAVNKPYLDNFVLFTANCVKGKIPKNEVLAGEALDLLVMTKGIILNSTGKARKEILSSKDAQLLAQYDEWVKLREMIAKLSNLGTAELKRRGINLDSLENKAKNLEKSLSAKSKAFDEAFSTKVISWKDIQKRLSEKDVWLEFLRVQGENKEVLYVVFAVKKDSKNPEVIILNNGKVLEQEELYFYKNSAKFRKEDKESYKNFWKPLEMLIGNAQKIYYSPDGVYSQINPLALWDTEKNEYLWDRADIVFLTNAKDLLEKPSTNKLQGKVLLLGNPFYQIDDNLKISGETINLEEQSSYWIQNPIFTSLPATDKEVSNIESILQKLNGLQVKKLLRADATEANLKAEIQQYNMLHLATHGFFIPSDFEERSNAIISTEISEDSQENNDPLLRSGLILAGVTDYFVNPKRSPDQEDGILTAYEIMNLPLDNVNLVVLSACETGLGKVQAGEGVYGLQRAFKIAGAKNLIMSLWKVDDTATQELMQSFYSELLKNPNQVQAFRNAQKQIRDKYKFPYYWAGFVMLGE</sequence>
<evidence type="ECO:0000256" key="2">
    <source>
        <dbReference type="ARBA" id="ARBA00022803"/>
    </source>
</evidence>
<evidence type="ECO:0000256" key="4">
    <source>
        <dbReference type="SAM" id="Coils"/>
    </source>
</evidence>
<feature type="domain" description="CHAT" evidence="7">
    <location>
        <begin position="1081"/>
        <end position="1406"/>
    </location>
</feature>
<dbReference type="Gene3D" id="1.25.40.10">
    <property type="entry name" value="Tetratricopeptide repeat domain"/>
    <property type="match status" value="6"/>
</dbReference>
<feature type="repeat" description="TPR" evidence="3">
    <location>
        <begin position="622"/>
        <end position="655"/>
    </location>
</feature>
<feature type="region of interest" description="Disordered" evidence="5">
    <location>
        <begin position="142"/>
        <end position="162"/>
    </location>
</feature>
<dbReference type="RefSeq" id="WP_101358900.1">
    <property type="nucleotide sequence ID" value="NZ_NKXO01000024.1"/>
</dbReference>
<dbReference type="PANTHER" id="PTHR45641">
    <property type="entry name" value="TETRATRICOPEPTIDE REPEAT PROTEIN (AFU_ORTHOLOGUE AFUA_6G03870)"/>
    <property type="match status" value="1"/>
</dbReference>
<comment type="caution">
    <text evidence="8">The sequence shown here is derived from an EMBL/GenBank/DDBJ whole genome shotgun (WGS) entry which is preliminary data.</text>
</comment>
<feature type="chain" id="PRO_5014910830" evidence="6">
    <location>
        <begin position="20"/>
        <end position="1406"/>
    </location>
</feature>
<feature type="repeat" description="TPR" evidence="3">
    <location>
        <begin position="706"/>
        <end position="739"/>
    </location>
</feature>
<keyword evidence="6" id="KW-0732">Signal</keyword>
<evidence type="ECO:0000256" key="3">
    <source>
        <dbReference type="PROSITE-ProRule" id="PRU00339"/>
    </source>
</evidence>
<dbReference type="PANTHER" id="PTHR45641:SF19">
    <property type="entry name" value="NEPHROCYSTIN-3"/>
    <property type="match status" value="1"/>
</dbReference>
<reference evidence="8 9" key="1">
    <citation type="submission" date="2017-06" db="EMBL/GenBank/DDBJ databases">
        <title>Raineya orbicola gen. nov., sp. nov. a slightly thermophilic bacterium of the phylum Bacteroidetes and the description of Raineyaceae fam. nov.</title>
        <authorList>
            <person name="Albuquerque L."/>
            <person name="Polonia A.R.M."/>
            <person name="Barroso C."/>
            <person name="Froufe H.J.C."/>
            <person name="Lage O."/>
            <person name="Lobo-Da-Cunha A."/>
            <person name="Egas C."/>
            <person name="Da Costa M.S."/>
        </authorList>
    </citation>
    <scope>NUCLEOTIDE SEQUENCE [LARGE SCALE GENOMIC DNA]</scope>
    <source>
        <strain evidence="8 9">SPSPC-11</strain>
    </source>
</reference>
<dbReference type="PROSITE" id="PS50005">
    <property type="entry name" value="TPR"/>
    <property type="match status" value="4"/>
</dbReference>
<protein>
    <submittedName>
        <fullName evidence="8">CHAT domain</fullName>
    </submittedName>
</protein>